<dbReference type="SUPFAM" id="SSF56784">
    <property type="entry name" value="HAD-like"/>
    <property type="match status" value="1"/>
</dbReference>
<proteinExistence type="predicted"/>
<organism evidence="1">
    <name type="scientific">Planktothricoides raciborskii GIHE-MW2</name>
    <dbReference type="NCBI Taxonomy" id="2792601"/>
    <lineage>
        <taxon>Bacteria</taxon>
        <taxon>Bacillati</taxon>
        <taxon>Cyanobacteriota</taxon>
        <taxon>Cyanophyceae</taxon>
        <taxon>Oscillatoriophycideae</taxon>
        <taxon>Oscillatoriales</taxon>
        <taxon>Oscillatoriaceae</taxon>
        <taxon>Planktothricoides</taxon>
    </lineage>
</organism>
<dbReference type="RefSeq" id="WP_054470151.1">
    <property type="nucleotide sequence ID" value="NZ_CP159837.1"/>
</dbReference>
<dbReference type="InterPro" id="IPR023214">
    <property type="entry name" value="HAD_sf"/>
</dbReference>
<evidence type="ECO:0000313" key="1">
    <source>
        <dbReference type="EMBL" id="XCM37131.1"/>
    </source>
</evidence>
<dbReference type="AlphaFoldDB" id="A0AAU8JEC9"/>
<dbReference type="NCBIfam" id="TIGR01662">
    <property type="entry name" value="HAD-SF-IIIA"/>
    <property type="match status" value="1"/>
</dbReference>
<dbReference type="InterPro" id="IPR036412">
    <property type="entry name" value="HAD-like_sf"/>
</dbReference>
<accession>A0AAU8JEC9</accession>
<dbReference type="Pfam" id="PF13242">
    <property type="entry name" value="Hydrolase_like"/>
    <property type="match status" value="1"/>
</dbReference>
<dbReference type="EMBL" id="CP159837">
    <property type="protein sequence ID" value="XCM37131.1"/>
    <property type="molecule type" value="Genomic_DNA"/>
</dbReference>
<protein>
    <submittedName>
        <fullName evidence="1">YqeG family HAD IIIA-type phosphatase</fullName>
    </submittedName>
</protein>
<dbReference type="InterPro" id="IPR006549">
    <property type="entry name" value="HAD-SF_hydro_IIIA"/>
</dbReference>
<dbReference type="NCBIfam" id="TIGR01668">
    <property type="entry name" value="YqeG_hyp_ppase"/>
    <property type="match status" value="1"/>
</dbReference>
<gene>
    <name evidence="1" type="ORF">ABWT76_005946</name>
</gene>
<name>A0AAU8JEC9_9CYAN</name>
<reference evidence="1" key="1">
    <citation type="submission" date="2024-07" db="EMBL/GenBank/DDBJ databases">
        <authorList>
            <person name="Kim Y.J."/>
            <person name="Jeong J.Y."/>
        </authorList>
    </citation>
    <scope>NUCLEOTIDE SEQUENCE</scope>
    <source>
        <strain evidence="1">GIHE-MW2</strain>
    </source>
</reference>
<dbReference type="Gene3D" id="3.40.50.1000">
    <property type="entry name" value="HAD superfamily/HAD-like"/>
    <property type="match status" value="1"/>
</dbReference>
<dbReference type="InterPro" id="IPR010021">
    <property type="entry name" value="PGPP1/Gep4"/>
</dbReference>
<sequence>MRKNQFPRKSSPIVAAIELDLLIDRGIKGIILDLDNTIVSEDDRYLSPDAEAWIQKAKLQGLKFFILSNGKRRYRVKSWSARLDIPAISPARKPFPFAFLKAFAQMQLKAKQVLVIGDSLHTDIIGAWIVGCPRIQVASLPHPPRWWEKLIGKWVQKPYPSNYELWQMDPMYENIENN</sequence>
<dbReference type="GO" id="GO:0008962">
    <property type="term" value="F:phosphatidylglycerophosphatase activity"/>
    <property type="evidence" value="ECO:0007669"/>
    <property type="project" value="InterPro"/>
</dbReference>